<dbReference type="Proteomes" id="UP000037251">
    <property type="component" value="Unassembled WGS sequence"/>
</dbReference>
<dbReference type="PATRIC" id="fig|67356.5.peg.3530"/>
<sequence length="503" mass="54944">MTNHTRRNVLRGAAAITAAGGLVGTAAAAAPAAAAPTAAAPTAARRFPFLEGAFEPVTEELTAFDLPVTGRIPRELNGRYLRTGPNVLGLEDPRAHHWMLGDGMVHGVRLREGRAEWYRNRWVRSSQVARKLGEPYPGPVPPDDFPCNTHVIPYRGRILALQESGPLPYELDDELNTVGTFDFRGTLQGAFTAHTKYDAHAGELHAIAYYPAWDHVRHLVVDPAGRVSRGTRIPVADAPMIHDFALTENHVIILDMPVTFDPAAAGRGDVVPYVWNRQHPARVGVLPRAGGAVRWFEVDPVYYSHTLNAYEEGPNIVVDMTNFDAPFFVAGRGSGGPYGKGTARLDRWTIDLRHGRVRTRTLDDRPQEFPRVNEALVSRRHRYGYSAAAAEMNLAYLTVDGNPPDRAFGNALFKHDLLRGTAQVHRLPRGAAASEAVFVPSDPADPRSAEDDGYAVAYVHDPDRGASDLLILAAQDFGGEPVARVHLPGRVPLGFHGNWVPDA</sequence>
<feature type="binding site" evidence="5">
    <location>
        <position position="305"/>
    </location>
    <ligand>
        <name>Fe cation</name>
        <dbReference type="ChEBI" id="CHEBI:24875"/>
        <note>catalytic</note>
    </ligand>
</feature>
<dbReference type="Pfam" id="PF03055">
    <property type="entry name" value="RPE65"/>
    <property type="match status" value="1"/>
</dbReference>
<keyword evidence="2 5" id="KW-0479">Metal-binding</keyword>
<name>A0A0L8LAG2_9ACTN</name>
<reference evidence="9" key="1">
    <citation type="submission" date="2015-07" db="EMBL/GenBank/DDBJ databases">
        <authorList>
            <person name="Ju K.-S."/>
            <person name="Doroghazi J.R."/>
            <person name="Metcalf W.W."/>
        </authorList>
    </citation>
    <scope>NUCLEOTIDE SEQUENCE [LARGE SCALE GENOMIC DNA]</scope>
    <source>
        <strain evidence="9">NRRL 2290</strain>
    </source>
</reference>
<dbReference type="GO" id="GO:0010436">
    <property type="term" value="F:carotenoid dioxygenase activity"/>
    <property type="evidence" value="ECO:0007669"/>
    <property type="project" value="TreeGrafter"/>
</dbReference>
<feature type="chain" id="PRO_5044367033" description="Dioxygenase" evidence="7">
    <location>
        <begin position="29"/>
        <end position="503"/>
    </location>
</feature>
<keyword evidence="4 5" id="KW-0408">Iron</keyword>
<feature type="binding site" evidence="5">
    <location>
        <position position="242"/>
    </location>
    <ligand>
        <name>Fe cation</name>
        <dbReference type="ChEBI" id="CHEBI:24875"/>
        <note>catalytic</note>
    </ligand>
</feature>
<comment type="cofactor">
    <cofactor evidence="5 6">
        <name>Fe(2+)</name>
        <dbReference type="ChEBI" id="CHEBI:29033"/>
    </cofactor>
    <text evidence="5 6">Binds 1 Fe(2+) ion per subunit.</text>
</comment>
<evidence type="ECO:0000256" key="5">
    <source>
        <dbReference type="PIRSR" id="PIRSR604294-1"/>
    </source>
</evidence>
<comment type="caution">
    <text evidence="8">The sequence shown here is derived from an EMBL/GenBank/DDBJ whole genome shotgun (WGS) entry which is preliminary data.</text>
</comment>
<dbReference type="EMBL" id="LGUS01000159">
    <property type="protein sequence ID" value="KOG35228.1"/>
    <property type="molecule type" value="Genomic_DNA"/>
</dbReference>
<gene>
    <name evidence="8" type="ORF">ADK37_16510</name>
</gene>
<feature type="signal peptide" evidence="7">
    <location>
        <begin position="1"/>
        <end position="28"/>
    </location>
</feature>
<evidence type="ECO:0000256" key="7">
    <source>
        <dbReference type="SAM" id="SignalP"/>
    </source>
</evidence>
<keyword evidence="9" id="KW-1185">Reference proteome</keyword>
<dbReference type="GO" id="GO:0016121">
    <property type="term" value="P:carotene catabolic process"/>
    <property type="evidence" value="ECO:0007669"/>
    <property type="project" value="TreeGrafter"/>
</dbReference>
<dbReference type="PROSITE" id="PS51318">
    <property type="entry name" value="TAT"/>
    <property type="match status" value="1"/>
</dbReference>
<evidence type="ECO:0000256" key="2">
    <source>
        <dbReference type="ARBA" id="ARBA00022723"/>
    </source>
</evidence>
<dbReference type="PANTHER" id="PTHR10543">
    <property type="entry name" value="BETA-CAROTENE DIOXYGENASE"/>
    <property type="match status" value="1"/>
</dbReference>
<accession>A0A0L8LAG2</accession>
<feature type="binding site" evidence="5">
    <location>
        <position position="194"/>
    </location>
    <ligand>
        <name>Fe cation</name>
        <dbReference type="ChEBI" id="CHEBI:24875"/>
        <note>catalytic</note>
    </ligand>
</feature>
<dbReference type="PANTHER" id="PTHR10543:SF89">
    <property type="entry name" value="CAROTENOID 9,10(9',10')-CLEAVAGE DIOXYGENASE 1"/>
    <property type="match status" value="1"/>
</dbReference>
<dbReference type="eggNOG" id="COG3670">
    <property type="taxonomic scope" value="Bacteria"/>
</dbReference>
<protein>
    <recommendedName>
        <fullName evidence="6">Dioxygenase</fullName>
        <ecNumber evidence="6">1.13.11.-</ecNumber>
    </recommendedName>
</protein>
<dbReference type="InterPro" id="IPR004294">
    <property type="entry name" value="Carotenoid_Oase"/>
</dbReference>
<evidence type="ECO:0000313" key="9">
    <source>
        <dbReference type="Proteomes" id="UP000037251"/>
    </source>
</evidence>
<dbReference type="RefSeq" id="WP_053191432.1">
    <property type="nucleotide sequence ID" value="NZ_KQ948989.1"/>
</dbReference>
<organism evidence="8 9">
    <name type="scientific">Streptomyces resistomycificus</name>
    <dbReference type="NCBI Taxonomy" id="67356"/>
    <lineage>
        <taxon>Bacteria</taxon>
        <taxon>Bacillati</taxon>
        <taxon>Actinomycetota</taxon>
        <taxon>Actinomycetes</taxon>
        <taxon>Kitasatosporales</taxon>
        <taxon>Streptomycetaceae</taxon>
        <taxon>Streptomyces</taxon>
        <taxon>Streptomyces aurantiacus group</taxon>
    </lineage>
</organism>
<keyword evidence="3 6" id="KW-0560">Oxidoreductase</keyword>
<evidence type="ECO:0000256" key="6">
    <source>
        <dbReference type="RuleBase" id="RU364048"/>
    </source>
</evidence>
<keyword evidence="7" id="KW-0732">Signal</keyword>
<evidence type="ECO:0000256" key="4">
    <source>
        <dbReference type="ARBA" id="ARBA00023004"/>
    </source>
</evidence>
<comment type="similarity">
    <text evidence="1 6">Belongs to the carotenoid oxygenase family.</text>
</comment>
<evidence type="ECO:0000256" key="3">
    <source>
        <dbReference type="ARBA" id="ARBA00023002"/>
    </source>
</evidence>
<proteinExistence type="inferred from homology"/>
<dbReference type="AlphaFoldDB" id="A0A0L8LAG2"/>
<evidence type="ECO:0000256" key="1">
    <source>
        <dbReference type="ARBA" id="ARBA00006787"/>
    </source>
</evidence>
<keyword evidence="6 8" id="KW-0223">Dioxygenase</keyword>
<dbReference type="GO" id="GO:0046872">
    <property type="term" value="F:metal ion binding"/>
    <property type="evidence" value="ECO:0007669"/>
    <property type="project" value="UniProtKB-KW"/>
</dbReference>
<dbReference type="STRING" id="67356.AQJ84_09500"/>
<evidence type="ECO:0000313" key="8">
    <source>
        <dbReference type="EMBL" id="KOG35228.1"/>
    </source>
</evidence>
<dbReference type="OrthoDB" id="6636843at2"/>
<dbReference type="EC" id="1.13.11.-" evidence="6"/>
<dbReference type="InterPro" id="IPR006311">
    <property type="entry name" value="TAT_signal"/>
</dbReference>
<feature type="binding site" evidence="5">
    <location>
        <position position="496"/>
    </location>
    <ligand>
        <name>Fe cation</name>
        <dbReference type="ChEBI" id="CHEBI:24875"/>
        <note>catalytic</note>
    </ligand>
</feature>